<dbReference type="Pfam" id="PF12670">
    <property type="entry name" value="DUF3792"/>
    <property type="match status" value="1"/>
</dbReference>
<organism evidence="2 3">
    <name type="scientific">Lederbergia lenta</name>
    <name type="common">Bacillus lentus</name>
    <dbReference type="NCBI Taxonomy" id="1467"/>
    <lineage>
        <taxon>Bacteria</taxon>
        <taxon>Bacillati</taxon>
        <taxon>Bacillota</taxon>
        <taxon>Bacilli</taxon>
        <taxon>Bacillales</taxon>
        <taxon>Bacillaceae</taxon>
        <taxon>Lederbergia</taxon>
    </lineage>
</organism>
<gene>
    <name evidence="2" type="ORF">NCTC4824_01572</name>
</gene>
<reference evidence="2 3" key="1">
    <citation type="submission" date="2018-06" db="EMBL/GenBank/DDBJ databases">
        <authorList>
            <consortium name="Pathogen Informatics"/>
            <person name="Doyle S."/>
        </authorList>
    </citation>
    <scope>NUCLEOTIDE SEQUENCE [LARGE SCALE GENOMIC DNA]</scope>
    <source>
        <strain evidence="2 3">NCTC4824</strain>
    </source>
</reference>
<keyword evidence="3" id="KW-1185">Reference proteome</keyword>
<dbReference type="NCBIfam" id="TIGR04086">
    <property type="entry name" value="TIGR04086_membr"/>
    <property type="match status" value="1"/>
</dbReference>
<keyword evidence="1" id="KW-0812">Transmembrane</keyword>
<evidence type="ECO:0000256" key="1">
    <source>
        <dbReference type="SAM" id="Phobius"/>
    </source>
</evidence>
<keyword evidence="1" id="KW-0472">Membrane</keyword>
<feature type="transmembrane region" description="Helical" evidence="1">
    <location>
        <begin position="27"/>
        <end position="45"/>
    </location>
</feature>
<keyword evidence="1" id="KW-1133">Transmembrane helix</keyword>
<dbReference type="STRING" id="1348624.GCA_001591545_00657"/>
<feature type="transmembrane region" description="Helical" evidence="1">
    <location>
        <begin position="52"/>
        <end position="72"/>
    </location>
</feature>
<evidence type="ECO:0000313" key="2">
    <source>
        <dbReference type="EMBL" id="SQI55823.1"/>
    </source>
</evidence>
<feature type="transmembrane region" description="Helical" evidence="1">
    <location>
        <begin position="84"/>
        <end position="105"/>
    </location>
</feature>
<accession>A0A2X4VYG0</accession>
<dbReference type="InterPro" id="IPR023804">
    <property type="entry name" value="DUF3792_TM"/>
</dbReference>
<dbReference type="EMBL" id="LS483476">
    <property type="protein sequence ID" value="SQI55823.1"/>
    <property type="molecule type" value="Genomic_DNA"/>
</dbReference>
<dbReference type="Proteomes" id="UP000249134">
    <property type="component" value="Chromosome 1"/>
</dbReference>
<dbReference type="KEGG" id="blen:NCTC4824_01572"/>
<name>A0A2X4VYG0_LEDLE</name>
<dbReference type="AlphaFoldDB" id="A0A2X4VYG0"/>
<proteinExistence type="predicted"/>
<evidence type="ECO:0000313" key="3">
    <source>
        <dbReference type="Proteomes" id="UP000249134"/>
    </source>
</evidence>
<sequence>MLLATITSLVFSLILLFTDTQEQSISLIVTIISYFAVFIGGFICGGKGRQKGWMIGGATGLVYSLIVFMYQYLGHGLLFSLEQIIYYTCYILTAMMGGVLGVNILSDNKHDA</sequence>
<protein>
    <submittedName>
        <fullName evidence="2">Putative integral inner membrane protein</fullName>
    </submittedName>
</protein>